<dbReference type="Proteomes" id="UP000030645">
    <property type="component" value="Unassembled WGS sequence"/>
</dbReference>
<dbReference type="EMBL" id="KE344422">
    <property type="protein sequence ID" value="EXB61801.1"/>
    <property type="molecule type" value="Genomic_DNA"/>
</dbReference>
<keyword evidence="3" id="KW-1185">Reference proteome</keyword>
<protein>
    <submittedName>
        <fullName evidence="2">Uncharacterized protein</fullName>
    </submittedName>
</protein>
<evidence type="ECO:0000256" key="1">
    <source>
        <dbReference type="SAM" id="MobiDB-lite"/>
    </source>
</evidence>
<sequence>MSSMALFSPPTHLLTLSPSSSLSETHFSHKPHLLLRLKNSLLFHSKVSADNGAGALRSAVATAVEEPKAPPKVLEPSESSDGAMWSVPKGLPVCLSDFHREGERERES</sequence>
<gene>
    <name evidence="2" type="ORF">L484_012233</name>
</gene>
<reference evidence="3" key="1">
    <citation type="submission" date="2013-01" db="EMBL/GenBank/DDBJ databases">
        <title>Draft Genome Sequence of a Mulberry Tree, Morus notabilis C.K. Schneid.</title>
        <authorList>
            <person name="He N."/>
            <person name="Zhao S."/>
        </authorList>
    </citation>
    <scope>NUCLEOTIDE SEQUENCE</scope>
</reference>
<name>W9QZI7_9ROSA</name>
<accession>W9QZI7</accession>
<feature type="region of interest" description="Disordered" evidence="1">
    <location>
        <begin position="65"/>
        <end position="90"/>
    </location>
</feature>
<organism evidence="2 3">
    <name type="scientific">Morus notabilis</name>
    <dbReference type="NCBI Taxonomy" id="981085"/>
    <lineage>
        <taxon>Eukaryota</taxon>
        <taxon>Viridiplantae</taxon>
        <taxon>Streptophyta</taxon>
        <taxon>Embryophyta</taxon>
        <taxon>Tracheophyta</taxon>
        <taxon>Spermatophyta</taxon>
        <taxon>Magnoliopsida</taxon>
        <taxon>eudicotyledons</taxon>
        <taxon>Gunneridae</taxon>
        <taxon>Pentapetalae</taxon>
        <taxon>rosids</taxon>
        <taxon>fabids</taxon>
        <taxon>Rosales</taxon>
        <taxon>Moraceae</taxon>
        <taxon>Moreae</taxon>
        <taxon>Morus</taxon>
    </lineage>
</organism>
<dbReference type="AlphaFoldDB" id="W9QZI7"/>
<evidence type="ECO:0000313" key="2">
    <source>
        <dbReference type="EMBL" id="EXB61801.1"/>
    </source>
</evidence>
<evidence type="ECO:0000313" key="3">
    <source>
        <dbReference type="Proteomes" id="UP000030645"/>
    </source>
</evidence>
<proteinExistence type="predicted"/>